<name>A0A6J5NU15_9CAUD</name>
<evidence type="ECO:0000313" key="1">
    <source>
        <dbReference type="EMBL" id="CAB4161156.1"/>
    </source>
</evidence>
<organism evidence="1">
    <name type="scientific">uncultured Caudovirales phage</name>
    <dbReference type="NCBI Taxonomy" id="2100421"/>
    <lineage>
        <taxon>Viruses</taxon>
        <taxon>Duplodnaviria</taxon>
        <taxon>Heunggongvirae</taxon>
        <taxon>Uroviricota</taxon>
        <taxon>Caudoviricetes</taxon>
        <taxon>Peduoviridae</taxon>
        <taxon>Maltschvirus</taxon>
        <taxon>Maltschvirus maltsch</taxon>
    </lineage>
</organism>
<accession>A0A6J5NU15</accession>
<sequence length="66" mass="7849">MENPTSDQIDILDKLIGRKIWDIEIIEEEPLAILRIFLSETEDDYIEINAEYMQMLYISPKPNKLH</sequence>
<proteinExistence type="predicted"/>
<protein>
    <submittedName>
        <fullName evidence="1">Uncharacterized protein</fullName>
    </submittedName>
</protein>
<dbReference type="EMBL" id="LR796703">
    <property type="protein sequence ID" value="CAB4161156.1"/>
    <property type="molecule type" value="Genomic_DNA"/>
</dbReference>
<reference evidence="1" key="1">
    <citation type="submission" date="2020-04" db="EMBL/GenBank/DDBJ databases">
        <authorList>
            <person name="Chiriac C."/>
            <person name="Salcher M."/>
            <person name="Ghai R."/>
            <person name="Kavagutti S V."/>
        </authorList>
    </citation>
    <scope>NUCLEOTIDE SEQUENCE</scope>
</reference>
<gene>
    <name evidence="1" type="ORF">UFOVP765_55</name>
</gene>